<keyword evidence="2" id="KW-1185">Reference proteome</keyword>
<accession>A0A5B7EED5</accession>
<protein>
    <submittedName>
        <fullName evidence="1">Uncharacterized protein</fullName>
    </submittedName>
</protein>
<gene>
    <name evidence="1" type="ORF">E2C01_026004</name>
</gene>
<dbReference type="EMBL" id="VSRR010002673">
    <property type="protein sequence ID" value="MPC32680.1"/>
    <property type="molecule type" value="Genomic_DNA"/>
</dbReference>
<evidence type="ECO:0000313" key="2">
    <source>
        <dbReference type="Proteomes" id="UP000324222"/>
    </source>
</evidence>
<proteinExistence type="predicted"/>
<evidence type="ECO:0000313" key="1">
    <source>
        <dbReference type="EMBL" id="MPC32680.1"/>
    </source>
</evidence>
<dbReference type="Proteomes" id="UP000324222">
    <property type="component" value="Unassembled WGS sequence"/>
</dbReference>
<comment type="caution">
    <text evidence="1">The sequence shown here is derived from an EMBL/GenBank/DDBJ whole genome shotgun (WGS) entry which is preliminary data.</text>
</comment>
<organism evidence="1 2">
    <name type="scientific">Portunus trituberculatus</name>
    <name type="common">Swimming crab</name>
    <name type="synonym">Neptunus trituberculatus</name>
    <dbReference type="NCBI Taxonomy" id="210409"/>
    <lineage>
        <taxon>Eukaryota</taxon>
        <taxon>Metazoa</taxon>
        <taxon>Ecdysozoa</taxon>
        <taxon>Arthropoda</taxon>
        <taxon>Crustacea</taxon>
        <taxon>Multicrustacea</taxon>
        <taxon>Malacostraca</taxon>
        <taxon>Eumalacostraca</taxon>
        <taxon>Eucarida</taxon>
        <taxon>Decapoda</taxon>
        <taxon>Pleocyemata</taxon>
        <taxon>Brachyura</taxon>
        <taxon>Eubrachyura</taxon>
        <taxon>Portunoidea</taxon>
        <taxon>Portunidae</taxon>
        <taxon>Portuninae</taxon>
        <taxon>Portunus</taxon>
    </lineage>
</organism>
<dbReference type="AlphaFoldDB" id="A0A5B7EED5"/>
<sequence length="180" mass="19028">MKGLALALEHCETPWVCSRLVPIGVKLNCVRRVLGLGGTDPTVWPPTKLRVSAPSREGWKLTLRRIPPTPTPSCSSMSPSPPIGRVVPPRARPLGSSMLSQCVAVSGMGCITLKCGLGEGGLAGAVPGLDMRRRVFLPLPALDRVTLQVPREVFLASRVPAGVLQLLLRGGRDRAATTAA</sequence>
<name>A0A5B7EED5_PORTR</name>
<reference evidence="1 2" key="1">
    <citation type="submission" date="2019-05" db="EMBL/GenBank/DDBJ databases">
        <title>Another draft genome of Portunus trituberculatus and its Hox gene families provides insights of decapod evolution.</title>
        <authorList>
            <person name="Jeong J.-H."/>
            <person name="Song I."/>
            <person name="Kim S."/>
            <person name="Choi T."/>
            <person name="Kim D."/>
            <person name="Ryu S."/>
            <person name="Kim W."/>
        </authorList>
    </citation>
    <scope>NUCLEOTIDE SEQUENCE [LARGE SCALE GENOMIC DNA]</scope>
    <source>
        <tissue evidence="1">Muscle</tissue>
    </source>
</reference>